<evidence type="ECO:0000256" key="1">
    <source>
        <dbReference type="SAM" id="Coils"/>
    </source>
</evidence>
<accession>A0A0C1MYN5</accession>
<feature type="compositionally biased region" description="Polar residues" evidence="2">
    <location>
        <begin position="1"/>
        <end position="11"/>
    </location>
</feature>
<feature type="coiled-coil region" evidence="1">
    <location>
        <begin position="92"/>
        <end position="252"/>
    </location>
</feature>
<feature type="region of interest" description="Disordered" evidence="2">
    <location>
        <begin position="1"/>
        <end position="54"/>
    </location>
</feature>
<dbReference type="AlphaFoldDB" id="A0A0C1MYN5"/>
<comment type="caution">
    <text evidence="3">The sequence shown here is derived from an EMBL/GenBank/DDBJ whole genome shotgun (WGS) entry which is preliminary data.</text>
</comment>
<sequence length="342" mass="39452">MQDRGNANGNGYSHVPIRPRHTEVASASQPERKKRRIENPEQNSPYQDNASGNGFLSEWLRDLGSISSSNTSLGSFLDEKIRREQKLAIENEANARKNEEKLLKRIANLEQNKKDLQKEIGNWRSQNGSLWKEKTRLNDENGVLRAKVESLTEDNKNLFKCLEYLKKREGGFRSEILGVQKEYAALNEKLSELQREKTALEESLAELKNNNDRSISIAGRWEEFCLLKQVELEEKQNELEKIKEENALLKQQIIRQPEYTETSTALSGQPHANLFNFESSPENSRFATEQFTFKALEQFMTLPPEEGTLITQPEYSTQPIERAPGYWQERMISNDNPSFRGK</sequence>
<organism evidence="3 4">
    <name type="scientific">Candidatus Jidaibacter acanthamoebae</name>
    <dbReference type="NCBI Taxonomy" id="86105"/>
    <lineage>
        <taxon>Bacteria</taxon>
        <taxon>Pseudomonadati</taxon>
        <taxon>Pseudomonadota</taxon>
        <taxon>Alphaproteobacteria</taxon>
        <taxon>Rickettsiales</taxon>
        <taxon>Candidatus Midichloriaceae</taxon>
        <taxon>Candidatus Jidaibacter</taxon>
    </lineage>
</organism>
<feature type="compositionally biased region" description="Polar residues" evidence="2">
    <location>
        <begin position="40"/>
        <end position="54"/>
    </location>
</feature>
<evidence type="ECO:0000313" key="4">
    <source>
        <dbReference type="Proteomes" id="UP000031258"/>
    </source>
</evidence>
<dbReference type="Proteomes" id="UP000031258">
    <property type="component" value="Unassembled WGS sequence"/>
</dbReference>
<gene>
    <name evidence="3" type="ORF">NF27_EY01220</name>
</gene>
<name>A0A0C1MYN5_9RICK</name>
<dbReference type="RefSeq" id="WP_039457096.1">
    <property type="nucleotide sequence ID" value="NZ_JSWE01000124.1"/>
</dbReference>
<evidence type="ECO:0000313" key="3">
    <source>
        <dbReference type="EMBL" id="KIE05026.1"/>
    </source>
</evidence>
<dbReference type="OrthoDB" id="9820189at2"/>
<reference evidence="3 4" key="1">
    <citation type="submission" date="2014-11" db="EMBL/GenBank/DDBJ databases">
        <title>A Rickettsiales Symbiont of Amoebae With Ancient Features.</title>
        <authorList>
            <person name="Schulz F."/>
            <person name="Martijn J."/>
            <person name="Wascher F."/>
            <person name="Kostanjsek R."/>
            <person name="Ettema T.J."/>
            <person name="Horn M."/>
        </authorList>
    </citation>
    <scope>NUCLEOTIDE SEQUENCE [LARGE SCALE GENOMIC DNA]</scope>
    <source>
        <strain evidence="3 4">UWC36</strain>
    </source>
</reference>
<keyword evidence="1" id="KW-0175">Coiled coil</keyword>
<dbReference type="EMBL" id="JSWE01000124">
    <property type="protein sequence ID" value="KIE05026.1"/>
    <property type="molecule type" value="Genomic_DNA"/>
</dbReference>
<dbReference type="STRING" id="86105.NF27_EY01220"/>
<evidence type="ECO:0000256" key="2">
    <source>
        <dbReference type="SAM" id="MobiDB-lite"/>
    </source>
</evidence>
<keyword evidence="4" id="KW-1185">Reference proteome</keyword>
<proteinExistence type="predicted"/>
<protein>
    <submittedName>
        <fullName evidence="3">Uncharacterized protein</fullName>
    </submittedName>
</protein>
<dbReference type="Gene3D" id="6.10.250.3110">
    <property type="match status" value="1"/>
</dbReference>